<evidence type="ECO:0000313" key="2">
    <source>
        <dbReference type="Proteomes" id="UP000326936"/>
    </source>
</evidence>
<gene>
    <name evidence="1" type="ORF">FIV01_05145</name>
</gene>
<evidence type="ECO:0008006" key="3">
    <source>
        <dbReference type="Google" id="ProtNLM"/>
    </source>
</evidence>
<dbReference type="KEGG" id="vaq:FIV01_05145"/>
<sequence length="214" mass="23960" precursor="true">MMVKRLTIIGLLVLLAGCLSEKPVSVSKISQSGSLGAPQFIRDMWITDIYGGVGNFAYGGVQGCCASASVGMGVPTAIEGSWESGWGGGYWAEEWKRRWKPEWGNYEDVYDKKWYRIDGEIDSELAKQKIDTMNRYYKNHKANPVMQVLVDGPKVMLLYRYICNSERPQNDCTVRDNADPNGWVKPAPYSKYGNIMSVVLYEGIGETSDKPFEG</sequence>
<dbReference type="PROSITE" id="PS51257">
    <property type="entry name" value="PROKAR_LIPOPROTEIN"/>
    <property type="match status" value="1"/>
</dbReference>
<name>A0A5P9CHW6_9VIBR</name>
<dbReference type="OrthoDB" id="5826706at2"/>
<evidence type="ECO:0000313" key="1">
    <source>
        <dbReference type="EMBL" id="QFT25806.1"/>
    </source>
</evidence>
<dbReference type="RefSeq" id="WP_152430031.1">
    <property type="nucleotide sequence ID" value="NZ_CBCSDK010000002.1"/>
</dbReference>
<proteinExistence type="predicted"/>
<organism evidence="1 2">
    <name type="scientific">Vibrio aquimaris</name>
    <dbReference type="NCBI Taxonomy" id="2587862"/>
    <lineage>
        <taxon>Bacteria</taxon>
        <taxon>Pseudomonadati</taxon>
        <taxon>Pseudomonadota</taxon>
        <taxon>Gammaproteobacteria</taxon>
        <taxon>Vibrionales</taxon>
        <taxon>Vibrionaceae</taxon>
        <taxon>Vibrio</taxon>
    </lineage>
</organism>
<protein>
    <recommendedName>
        <fullName evidence="3">Lipoprotein</fullName>
    </recommendedName>
</protein>
<dbReference type="Proteomes" id="UP000326936">
    <property type="component" value="Chromosome"/>
</dbReference>
<reference evidence="1 2" key="1">
    <citation type="submission" date="2019-10" db="EMBL/GenBank/DDBJ databases">
        <title>Complete genome sequence of Vibrio sp. strain THAF100, isolated from non-filtered water from the water column of tank 6 of a marine aquarium containing stony-coral fragments. Water maintained at 26 degree C.</title>
        <authorList>
            <person name="Ruckert C."/>
            <person name="Franco A."/>
            <person name="Kalinowski J."/>
            <person name="Glaeser S."/>
        </authorList>
    </citation>
    <scope>NUCLEOTIDE SEQUENCE [LARGE SCALE GENOMIC DNA]</scope>
    <source>
        <strain evidence="1 2">THAF100</strain>
    </source>
</reference>
<accession>A0A5P9CHW6</accession>
<keyword evidence="2" id="KW-1185">Reference proteome</keyword>
<dbReference type="EMBL" id="CP045350">
    <property type="protein sequence ID" value="QFT25806.1"/>
    <property type="molecule type" value="Genomic_DNA"/>
</dbReference>
<dbReference type="AlphaFoldDB" id="A0A5P9CHW6"/>